<accession>A0ABR3PTB6</accession>
<name>A0ABR3PTB6_9TREE</name>
<dbReference type="RefSeq" id="XP_069205531.1">
    <property type="nucleotide sequence ID" value="XM_069357594.1"/>
</dbReference>
<reference evidence="1 2" key="1">
    <citation type="submission" date="2023-08" db="EMBL/GenBank/DDBJ databases">
        <title>Annotated Genome Sequence of Vanrija albida AlHP1.</title>
        <authorList>
            <person name="Herzog R."/>
        </authorList>
    </citation>
    <scope>NUCLEOTIDE SEQUENCE [LARGE SCALE GENOMIC DNA]</scope>
    <source>
        <strain evidence="1 2">AlHP1</strain>
    </source>
</reference>
<dbReference type="Proteomes" id="UP001565368">
    <property type="component" value="Unassembled WGS sequence"/>
</dbReference>
<evidence type="ECO:0000313" key="1">
    <source>
        <dbReference type="EMBL" id="KAL1405587.1"/>
    </source>
</evidence>
<dbReference type="EMBL" id="JBBXJM010000007">
    <property type="protein sequence ID" value="KAL1405587.1"/>
    <property type="molecule type" value="Genomic_DNA"/>
</dbReference>
<sequence length="305" mass="34444">MLNHKSYPHLFDTVLSHLDWQGLLAMRLTSSAMNDRVSAILYRHVVLCEPNEENQVLVVDPYHHRPLLRLDYPSLPPRVDGPETHGVEFSFQEVCARLGRYTRFLDCKGSATIFRGMGWEDVLQPLIARVGATRETTFDHPFAPGDGPKHQAYLFLNLTFLPSRDPGQFGCTIRTVWSRNLLKDQEELVVLVTTSDVDTAAPMGSIESLLQSMASRVQGGDFRKVTFVKTRTIGSPSSSEWDDFVAQLAEAWEFAHLPDPSVSFTHMALEEFQRSCGMSDFEIDVVTTPPGTKRLLPPMWELYMA</sequence>
<gene>
    <name evidence="1" type="ORF">Q8F55_009226</name>
</gene>
<keyword evidence="2" id="KW-1185">Reference proteome</keyword>
<evidence type="ECO:0008006" key="3">
    <source>
        <dbReference type="Google" id="ProtNLM"/>
    </source>
</evidence>
<dbReference type="GeneID" id="95990269"/>
<organism evidence="1 2">
    <name type="scientific">Vanrija albida</name>
    <dbReference type="NCBI Taxonomy" id="181172"/>
    <lineage>
        <taxon>Eukaryota</taxon>
        <taxon>Fungi</taxon>
        <taxon>Dikarya</taxon>
        <taxon>Basidiomycota</taxon>
        <taxon>Agaricomycotina</taxon>
        <taxon>Tremellomycetes</taxon>
        <taxon>Trichosporonales</taxon>
        <taxon>Trichosporonaceae</taxon>
        <taxon>Vanrija</taxon>
    </lineage>
</organism>
<proteinExistence type="predicted"/>
<protein>
    <recommendedName>
        <fullName evidence="3">F-box domain-containing protein</fullName>
    </recommendedName>
</protein>
<comment type="caution">
    <text evidence="1">The sequence shown here is derived from an EMBL/GenBank/DDBJ whole genome shotgun (WGS) entry which is preliminary data.</text>
</comment>
<evidence type="ECO:0000313" key="2">
    <source>
        <dbReference type="Proteomes" id="UP001565368"/>
    </source>
</evidence>